<evidence type="ECO:0000313" key="2">
    <source>
        <dbReference type="EMBL" id="CAF1013392.1"/>
    </source>
</evidence>
<gene>
    <name evidence="1" type="ORF">GPM918_LOCUS11877</name>
    <name evidence="2" type="ORF">OVA965_LOCUS15157</name>
    <name evidence="3" type="ORF">SRO942_LOCUS11878</name>
    <name evidence="4" type="ORF">TMI583_LOCUS15162</name>
</gene>
<dbReference type="EMBL" id="CAJOBA010006760">
    <property type="protein sequence ID" value="CAF3782303.1"/>
    <property type="molecule type" value="Genomic_DNA"/>
</dbReference>
<keyword evidence="5" id="KW-1185">Reference proteome</keyword>
<comment type="caution">
    <text evidence="1">The sequence shown here is derived from an EMBL/GenBank/DDBJ whole genome shotgun (WGS) entry which is preliminary data.</text>
</comment>
<dbReference type="EMBL" id="CAJNOQ010002532">
    <property type="protein sequence ID" value="CAF0963970.1"/>
    <property type="molecule type" value="Genomic_DNA"/>
</dbReference>
<organism evidence="1 5">
    <name type="scientific">Didymodactylos carnosus</name>
    <dbReference type="NCBI Taxonomy" id="1234261"/>
    <lineage>
        <taxon>Eukaryota</taxon>
        <taxon>Metazoa</taxon>
        <taxon>Spiralia</taxon>
        <taxon>Gnathifera</taxon>
        <taxon>Rotifera</taxon>
        <taxon>Eurotatoria</taxon>
        <taxon>Bdelloidea</taxon>
        <taxon>Philodinida</taxon>
        <taxon>Philodinidae</taxon>
        <taxon>Didymodactylos</taxon>
    </lineage>
</organism>
<protein>
    <submittedName>
        <fullName evidence="1">Uncharacterized protein</fullName>
    </submittedName>
</protein>
<evidence type="ECO:0000313" key="3">
    <source>
        <dbReference type="EMBL" id="CAF3737756.1"/>
    </source>
</evidence>
<dbReference type="Proteomes" id="UP000663829">
    <property type="component" value="Unassembled WGS sequence"/>
</dbReference>
<dbReference type="Proteomes" id="UP000677228">
    <property type="component" value="Unassembled WGS sequence"/>
</dbReference>
<proteinExistence type="predicted"/>
<dbReference type="AlphaFoldDB" id="A0A814E519"/>
<name>A0A814E519_9BILA</name>
<dbReference type="EMBL" id="CAJNOK010006752">
    <property type="protein sequence ID" value="CAF1013392.1"/>
    <property type="molecule type" value="Genomic_DNA"/>
</dbReference>
<reference evidence="1" key="1">
    <citation type="submission" date="2021-02" db="EMBL/GenBank/DDBJ databases">
        <authorList>
            <person name="Nowell W R."/>
        </authorList>
    </citation>
    <scope>NUCLEOTIDE SEQUENCE</scope>
</reference>
<dbReference type="EMBL" id="CAJOBC010002532">
    <property type="protein sequence ID" value="CAF3737756.1"/>
    <property type="molecule type" value="Genomic_DNA"/>
</dbReference>
<evidence type="ECO:0000313" key="1">
    <source>
        <dbReference type="EMBL" id="CAF0963970.1"/>
    </source>
</evidence>
<evidence type="ECO:0000313" key="5">
    <source>
        <dbReference type="Proteomes" id="UP000663829"/>
    </source>
</evidence>
<sequence length="81" mass="9576">MIPNEETQVENDWLEFEIYSTNNYVREIFGSAPSSFTIVFDKFKPDAIDIPTDDQTRKIKYFEELSDTDETVKMEINDIRT</sequence>
<dbReference type="Proteomes" id="UP000681722">
    <property type="component" value="Unassembled WGS sequence"/>
</dbReference>
<evidence type="ECO:0000313" key="4">
    <source>
        <dbReference type="EMBL" id="CAF3782303.1"/>
    </source>
</evidence>
<accession>A0A814E519</accession>
<dbReference type="Proteomes" id="UP000682733">
    <property type="component" value="Unassembled WGS sequence"/>
</dbReference>